<reference evidence="1" key="1">
    <citation type="submission" date="2020-05" db="EMBL/GenBank/DDBJ databases">
        <title>Mycena genomes resolve the evolution of fungal bioluminescence.</title>
        <authorList>
            <person name="Tsai I.J."/>
        </authorList>
    </citation>
    <scope>NUCLEOTIDE SEQUENCE</scope>
    <source>
        <strain evidence="1">CCC161011</strain>
    </source>
</reference>
<sequence length="619" mass="70933">MAADGDALWVLCRVWYANSRSSFSDSPKSRPSPINANEVNPVNRHAYWDQHLRQYTATAREVGVLRDLLHAPTRRGPPLHLIQPTASNYLERAGVLGSESSLYAHVMLHEYPASATSKAWRPLPRQDLREHYAGVLTRFVLGLTFVDTFSTSETPSELQLDAFHWLIRTFFLASRSDNPRRGRRKFDRPLECLLAMDTLKEDGNHMDALLLTPLPSRTHYLIRCTIAWEADLQEEELGVPFETTVDRLARENIERSSYGSPFSIIADIQRWESSIASTTVRPSFTLVSPDSMNITHDGQTLNIPAYRNGLQNALADLSDKLNDILFGFDVPLTMPDSVEDTWSNAERGCSFANNHEFIPPDSFWKHLLYSSQADPTWIGDNRLHFKHASINHVLLLDTYFLRLLDPFIASTCSVARIAEFLDSKIKNSTRERTLFMQLLQLWLVTRCIKWEHHVDHAVFVPFLIPEPIRDLILRYVLIFRPALVKLLRIAGDEQTAILYDEYLWVFNRERISNDAFSELLRQFTADCSRCRPQDPCPSPYSGTDSFTLSSLSMADHPGGEMYCVFLNSTAELDDEEDDLLDQQRGHQRDTAKRMYSIEAGRLPMLASDELLRFRTYCLK</sequence>
<proteinExistence type="predicted"/>
<dbReference type="AlphaFoldDB" id="A0A8H6YFY2"/>
<keyword evidence="2" id="KW-1185">Reference proteome</keyword>
<dbReference type="EMBL" id="JACAZI010000006">
    <property type="protein sequence ID" value="KAF7358274.1"/>
    <property type="molecule type" value="Genomic_DNA"/>
</dbReference>
<accession>A0A8H6YFY2</accession>
<comment type="caution">
    <text evidence="1">The sequence shown here is derived from an EMBL/GenBank/DDBJ whole genome shotgun (WGS) entry which is preliminary data.</text>
</comment>
<protein>
    <submittedName>
        <fullName evidence="1">Uncharacterized protein</fullName>
    </submittedName>
</protein>
<organism evidence="1 2">
    <name type="scientific">Mycena venus</name>
    <dbReference type="NCBI Taxonomy" id="2733690"/>
    <lineage>
        <taxon>Eukaryota</taxon>
        <taxon>Fungi</taxon>
        <taxon>Dikarya</taxon>
        <taxon>Basidiomycota</taxon>
        <taxon>Agaricomycotina</taxon>
        <taxon>Agaricomycetes</taxon>
        <taxon>Agaricomycetidae</taxon>
        <taxon>Agaricales</taxon>
        <taxon>Marasmiineae</taxon>
        <taxon>Mycenaceae</taxon>
        <taxon>Mycena</taxon>
    </lineage>
</organism>
<gene>
    <name evidence="1" type="ORF">MVEN_00876500</name>
</gene>
<evidence type="ECO:0000313" key="1">
    <source>
        <dbReference type="EMBL" id="KAF7358274.1"/>
    </source>
</evidence>
<dbReference type="OrthoDB" id="2799352at2759"/>
<dbReference type="Proteomes" id="UP000620124">
    <property type="component" value="Unassembled WGS sequence"/>
</dbReference>
<evidence type="ECO:0000313" key="2">
    <source>
        <dbReference type="Proteomes" id="UP000620124"/>
    </source>
</evidence>
<name>A0A8H6YFY2_9AGAR</name>